<feature type="region of interest" description="Disordered" evidence="1">
    <location>
        <begin position="176"/>
        <end position="226"/>
    </location>
</feature>
<keyword evidence="3" id="KW-1185">Reference proteome</keyword>
<evidence type="ECO:0000313" key="3">
    <source>
        <dbReference type="Proteomes" id="UP001174997"/>
    </source>
</evidence>
<gene>
    <name evidence="2" type="ORF">QBC41DRAFT_386016</name>
</gene>
<protein>
    <submittedName>
        <fullName evidence="2">Uncharacterized protein</fullName>
    </submittedName>
</protein>
<proteinExistence type="predicted"/>
<evidence type="ECO:0000256" key="1">
    <source>
        <dbReference type="SAM" id="MobiDB-lite"/>
    </source>
</evidence>
<sequence length="309" mass="34857">MSAAHTKHANDFDLCSLCPGFGNRRVWVGKELRQFFESPTFFPPCDSKNSLILRNVVLLFRCSYWFLDVQGDKKHWKVIAHALGNPRLYAGLRSIERDFLGHRADYLDGNEGPAYPEGLSDDQELLLELVDGLSDVEDVAPSLGAQYRHADCRERWHFFLKHLKDTGDLRAWDTDPDTAFEDKDTDTAVADTDDDMDITNTPMDTDSEGGDSTIQDSDASDDHDTASLIPYNADVVRLADGLAEHLPSILQHYADFEATGYVLPSIFTRLRDAVRDDHEFLQRYTTAAQTELRVEEEGSDSDDSLFVTQ</sequence>
<comment type="caution">
    <text evidence="2">The sequence shown here is derived from an EMBL/GenBank/DDBJ whole genome shotgun (WGS) entry which is preliminary data.</text>
</comment>
<accession>A0AA39ZI60</accession>
<organism evidence="2 3">
    <name type="scientific">Cercophora samala</name>
    <dbReference type="NCBI Taxonomy" id="330535"/>
    <lineage>
        <taxon>Eukaryota</taxon>
        <taxon>Fungi</taxon>
        <taxon>Dikarya</taxon>
        <taxon>Ascomycota</taxon>
        <taxon>Pezizomycotina</taxon>
        <taxon>Sordariomycetes</taxon>
        <taxon>Sordariomycetidae</taxon>
        <taxon>Sordariales</taxon>
        <taxon>Lasiosphaeriaceae</taxon>
        <taxon>Cercophora</taxon>
    </lineage>
</organism>
<reference evidence="2" key="1">
    <citation type="submission" date="2023-06" db="EMBL/GenBank/DDBJ databases">
        <title>Genome-scale phylogeny and comparative genomics of the fungal order Sordariales.</title>
        <authorList>
            <consortium name="Lawrence Berkeley National Laboratory"/>
            <person name="Hensen N."/>
            <person name="Bonometti L."/>
            <person name="Westerberg I."/>
            <person name="Brannstrom I.O."/>
            <person name="Guillou S."/>
            <person name="Cros-Aarteil S."/>
            <person name="Calhoun S."/>
            <person name="Haridas S."/>
            <person name="Kuo A."/>
            <person name="Mondo S."/>
            <person name="Pangilinan J."/>
            <person name="Riley R."/>
            <person name="Labutti K."/>
            <person name="Andreopoulos B."/>
            <person name="Lipzen A."/>
            <person name="Chen C."/>
            <person name="Yanf M."/>
            <person name="Daum C."/>
            <person name="Ng V."/>
            <person name="Clum A."/>
            <person name="Steindorff A."/>
            <person name="Ohm R."/>
            <person name="Martin F."/>
            <person name="Silar P."/>
            <person name="Natvig D."/>
            <person name="Lalanne C."/>
            <person name="Gautier V."/>
            <person name="Ament-Velasquez S.L."/>
            <person name="Kruys A."/>
            <person name="Hutchinson M.I."/>
            <person name="Powell A.J."/>
            <person name="Barry K."/>
            <person name="Miller A.N."/>
            <person name="Grigoriev I.V."/>
            <person name="Debuchy R."/>
            <person name="Gladieux P."/>
            <person name="Thoren M.H."/>
            <person name="Johannesson H."/>
        </authorList>
    </citation>
    <scope>NUCLEOTIDE SEQUENCE</scope>
    <source>
        <strain evidence="2">CBS 307.81</strain>
    </source>
</reference>
<dbReference type="AlphaFoldDB" id="A0AA39ZI60"/>
<evidence type="ECO:0000313" key="2">
    <source>
        <dbReference type="EMBL" id="KAK0671444.1"/>
    </source>
</evidence>
<dbReference type="EMBL" id="JAULSY010000021">
    <property type="protein sequence ID" value="KAK0671444.1"/>
    <property type="molecule type" value="Genomic_DNA"/>
</dbReference>
<dbReference type="Proteomes" id="UP001174997">
    <property type="component" value="Unassembled WGS sequence"/>
</dbReference>
<name>A0AA39ZI60_9PEZI</name>